<accession>A0A0J8U368</accession>
<reference evidence="12 18" key="1">
    <citation type="submission" date="2015-03" db="EMBL/GenBank/DDBJ databases">
        <authorList>
            <person name="Murphy D."/>
        </authorList>
    </citation>
    <scope>NUCLEOTIDE SEQUENCE [LARGE SCALE GENOMIC DNA]</scope>
    <source>
        <strain evidence="12 18">D16</strain>
    </source>
</reference>
<dbReference type="EMBL" id="LZHX01000043">
    <property type="protein sequence ID" value="OBF22597.1"/>
    <property type="molecule type" value="Genomic_DNA"/>
</dbReference>
<dbReference type="EMBL" id="CTEF01000010">
    <property type="protein sequence ID" value="CQD25249.1"/>
    <property type="molecule type" value="Genomic_DNA"/>
</dbReference>
<evidence type="ECO:0000313" key="12">
    <source>
        <dbReference type="EMBL" id="CQD25249.1"/>
    </source>
</evidence>
<evidence type="ECO:0000256" key="9">
    <source>
        <dbReference type="ARBA" id="ARBA00023136"/>
    </source>
</evidence>
<dbReference type="GeneID" id="44295623"/>
<sequence>MDLVIFLPLLIVMGAFMFFASRRQRKAMQATIDLHNSLQIGDRVHTTSGLQGTITGITDDNVDLEIAPGVVTTWMKLAVRDRIEEDTEVDADADESAGATELTESTGVTDTDGLKKD</sequence>
<evidence type="ECO:0000313" key="14">
    <source>
        <dbReference type="EMBL" id="OBF22597.1"/>
    </source>
</evidence>
<evidence type="ECO:0000256" key="4">
    <source>
        <dbReference type="ARBA" id="ARBA00022475"/>
    </source>
</evidence>
<keyword evidence="19" id="KW-1185">Reference proteome</keyword>
<feature type="transmembrane region" description="Helical" evidence="11">
    <location>
        <begin position="6"/>
        <end position="21"/>
    </location>
</feature>
<dbReference type="Pfam" id="PF02699">
    <property type="entry name" value="YajC"/>
    <property type="match status" value="1"/>
</dbReference>
<feature type="region of interest" description="Disordered" evidence="10">
    <location>
        <begin position="86"/>
        <end position="117"/>
    </location>
</feature>
<evidence type="ECO:0000256" key="10">
    <source>
        <dbReference type="SAM" id="MobiDB-lite"/>
    </source>
</evidence>
<keyword evidence="5 11" id="KW-0812">Transmembrane</keyword>
<keyword evidence="3" id="KW-0813">Transport</keyword>
<dbReference type="AlphaFoldDB" id="A0A0J8U368"/>
<keyword evidence="7 11" id="KW-1133">Transmembrane helix</keyword>
<feature type="compositionally biased region" description="Acidic residues" evidence="10">
    <location>
        <begin position="86"/>
        <end position="95"/>
    </location>
</feature>
<evidence type="ECO:0000313" key="13">
    <source>
        <dbReference type="EMBL" id="KMV14875.1"/>
    </source>
</evidence>
<evidence type="ECO:0000313" key="19">
    <source>
        <dbReference type="Proteomes" id="UP000193811"/>
    </source>
</evidence>
<evidence type="ECO:0000256" key="3">
    <source>
        <dbReference type="ARBA" id="ARBA00022448"/>
    </source>
</evidence>
<evidence type="ECO:0000256" key="6">
    <source>
        <dbReference type="ARBA" id="ARBA00022927"/>
    </source>
</evidence>
<evidence type="ECO:0000313" key="18">
    <source>
        <dbReference type="Proteomes" id="UP000182227"/>
    </source>
</evidence>
<protein>
    <submittedName>
        <fullName evidence="12 13">Protein translocase subunit yajC</fullName>
    </submittedName>
</protein>
<dbReference type="EMBL" id="LFOD01000038">
    <property type="protein sequence ID" value="KMV14875.1"/>
    <property type="molecule type" value="Genomic_DNA"/>
</dbReference>
<evidence type="ECO:0000256" key="2">
    <source>
        <dbReference type="ARBA" id="ARBA00006742"/>
    </source>
</evidence>
<evidence type="ECO:0000256" key="7">
    <source>
        <dbReference type="ARBA" id="ARBA00022989"/>
    </source>
</evidence>
<dbReference type="Proteomes" id="UP000182227">
    <property type="component" value="Unassembled WGS sequence"/>
</dbReference>
<dbReference type="InterPro" id="IPR003849">
    <property type="entry name" value="Preprotein_translocase_YajC"/>
</dbReference>
<keyword evidence="4" id="KW-1003">Cell membrane</keyword>
<dbReference type="Proteomes" id="UP000193811">
    <property type="component" value="Unassembled WGS sequence"/>
</dbReference>
<evidence type="ECO:0000256" key="11">
    <source>
        <dbReference type="SAM" id="Phobius"/>
    </source>
</evidence>
<keyword evidence="9 11" id="KW-0472">Membrane</keyword>
<reference evidence="14 17" key="4">
    <citation type="submission" date="2016-06" db="EMBL/GenBank/DDBJ databases">
        <authorList>
            <person name="Kjaerup R.B."/>
            <person name="Dalgaard T.S."/>
            <person name="Juul-Madsen H.R."/>
        </authorList>
    </citation>
    <scope>NUCLEOTIDE SEQUENCE [LARGE SCALE GENOMIC DNA]</scope>
    <source>
        <strain evidence="14 17">ACS1953</strain>
    </source>
</reference>
<evidence type="ECO:0000313" key="15">
    <source>
        <dbReference type="EMBL" id="ORV28720.1"/>
    </source>
</evidence>
<name>A0A0J8U368_9MYCO</name>
<dbReference type="OrthoDB" id="2200301at2"/>
<evidence type="ECO:0000313" key="16">
    <source>
        <dbReference type="Proteomes" id="UP000037594"/>
    </source>
</evidence>
<keyword evidence="8" id="KW-0811">Translocation</keyword>
<evidence type="ECO:0000256" key="8">
    <source>
        <dbReference type="ARBA" id="ARBA00023010"/>
    </source>
</evidence>
<dbReference type="Proteomes" id="UP000037594">
    <property type="component" value="Unassembled WGS sequence"/>
</dbReference>
<evidence type="ECO:0000256" key="5">
    <source>
        <dbReference type="ARBA" id="ARBA00022692"/>
    </source>
</evidence>
<reference evidence="15 19" key="3">
    <citation type="submission" date="2016-01" db="EMBL/GenBank/DDBJ databases">
        <title>The new phylogeny of the genus Mycobacterium.</title>
        <authorList>
            <person name="Tarcisio F."/>
            <person name="Conor M."/>
            <person name="Antonella G."/>
            <person name="Elisabetta G."/>
            <person name="Giulia F.S."/>
            <person name="Sara T."/>
            <person name="Anna F."/>
            <person name="Clotilde B."/>
            <person name="Roberto B."/>
            <person name="Veronica D.S."/>
            <person name="Fabio R."/>
            <person name="Monica P."/>
            <person name="Olivier J."/>
            <person name="Enrico T."/>
            <person name="Nicola S."/>
        </authorList>
    </citation>
    <scope>NUCLEOTIDE SEQUENCE [LARGE SCALE GENOMIC DNA]</scope>
    <source>
        <strain evidence="15 19">CCUG 50187</strain>
    </source>
</reference>
<dbReference type="PANTHER" id="PTHR33909:SF1">
    <property type="entry name" value="SEC TRANSLOCON ACCESSORY COMPLEX SUBUNIT YAJC"/>
    <property type="match status" value="1"/>
</dbReference>
<organism evidence="13 16">
    <name type="scientific">Mycolicibacterium conceptionense</name>
    <dbReference type="NCBI Taxonomy" id="451644"/>
    <lineage>
        <taxon>Bacteria</taxon>
        <taxon>Bacillati</taxon>
        <taxon>Actinomycetota</taxon>
        <taxon>Actinomycetes</taxon>
        <taxon>Mycobacteriales</taxon>
        <taxon>Mycobacteriaceae</taxon>
        <taxon>Mycolicibacterium</taxon>
    </lineage>
</organism>
<dbReference type="RefSeq" id="WP_019347651.1">
    <property type="nucleotide sequence ID" value="NZ_AGSZ01000571.1"/>
</dbReference>
<comment type="similarity">
    <text evidence="2">Belongs to the YajC family.</text>
</comment>
<keyword evidence="6" id="KW-0653">Protein transport</keyword>
<comment type="subcellular location">
    <subcellularLocation>
        <location evidence="1">Cell membrane</location>
        <topology evidence="1">Single-pass membrane protein</topology>
    </subcellularLocation>
</comment>
<dbReference type="NCBIfam" id="TIGR00739">
    <property type="entry name" value="yajC"/>
    <property type="match status" value="1"/>
</dbReference>
<evidence type="ECO:0000256" key="1">
    <source>
        <dbReference type="ARBA" id="ARBA00004162"/>
    </source>
</evidence>
<dbReference type="EMBL" id="LQOP01000009">
    <property type="protein sequence ID" value="ORV28720.1"/>
    <property type="molecule type" value="Genomic_DNA"/>
</dbReference>
<dbReference type="Proteomes" id="UP000093779">
    <property type="component" value="Unassembled WGS sequence"/>
</dbReference>
<gene>
    <name evidence="14" type="ORF">A5726_12330</name>
    <name evidence="13" type="ORF">ACT17_27675</name>
    <name evidence="15" type="ORF">AWB98_09215</name>
    <name evidence="12" type="ORF">BN970_07047</name>
</gene>
<reference evidence="13 16" key="2">
    <citation type="submission" date="2015-06" db="EMBL/GenBank/DDBJ databases">
        <title>Genome sequence of Mycobacterium conceptionense strain MLE.</title>
        <authorList>
            <person name="Greninger A.L."/>
            <person name="Cunningham G."/>
            <person name="Chiu C.Y."/>
            <person name="Miller S."/>
        </authorList>
    </citation>
    <scope>NUCLEOTIDE SEQUENCE [LARGE SCALE GENOMIC DNA]</scope>
    <source>
        <strain evidence="13 16">MLE</strain>
    </source>
</reference>
<dbReference type="GO" id="GO:0015031">
    <property type="term" value="P:protein transport"/>
    <property type="evidence" value="ECO:0007669"/>
    <property type="project" value="UniProtKB-KW"/>
</dbReference>
<dbReference type="PANTHER" id="PTHR33909">
    <property type="entry name" value="SEC TRANSLOCON ACCESSORY COMPLEX SUBUNIT YAJC"/>
    <property type="match status" value="1"/>
</dbReference>
<dbReference type="PRINTS" id="PR01853">
    <property type="entry name" value="YAJCTRNLCASE"/>
</dbReference>
<dbReference type="SMART" id="SM01323">
    <property type="entry name" value="YajC"/>
    <property type="match status" value="1"/>
</dbReference>
<proteinExistence type="inferred from homology"/>
<dbReference type="GO" id="GO:0005886">
    <property type="term" value="C:plasma membrane"/>
    <property type="evidence" value="ECO:0007669"/>
    <property type="project" value="UniProtKB-SubCell"/>
</dbReference>
<dbReference type="PATRIC" id="fig|451644.5.peg.5706"/>
<evidence type="ECO:0000313" key="17">
    <source>
        <dbReference type="Proteomes" id="UP000093779"/>
    </source>
</evidence>